<dbReference type="EMBL" id="JAEPES010000004">
    <property type="protein sequence ID" value="MBK4348464.1"/>
    <property type="molecule type" value="Genomic_DNA"/>
</dbReference>
<evidence type="ECO:0000259" key="4">
    <source>
        <dbReference type="Pfam" id="PF13377"/>
    </source>
</evidence>
<dbReference type="PANTHER" id="PTHR30146">
    <property type="entry name" value="LACI-RELATED TRANSCRIPTIONAL REPRESSOR"/>
    <property type="match status" value="1"/>
</dbReference>
<proteinExistence type="predicted"/>
<dbReference type="PANTHER" id="PTHR30146:SF155">
    <property type="entry name" value="ALANINE RACEMASE"/>
    <property type="match status" value="1"/>
</dbReference>
<keyword evidence="2" id="KW-0238">DNA-binding</keyword>
<dbReference type="Pfam" id="PF13377">
    <property type="entry name" value="Peripla_BP_3"/>
    <property type="match status" value="1"/>
</dbReference>
<dbReference type="GO" id="GO:0003700">
    <property type="term" value="F:DNA-binding transcription factor activity"/>
    <property type="evidence" value="ECO:0007669"/>
    <property type="project" value="TreeGrafter"/>
</dbReference>
<protein>
    <submittedName>
        <fullName evidence="5">Substrate-binding domain-containing protein</fullName>
    </submittedName>
</protein>
<evidence type="ECO:0000313" key="5">
    <source>
        <dbReference type="EMBL" id="MBK4348464.1"/>
    </source>
</evidence>
<gene>
    <name evidence="5" type="ORF">IV501_12525</name>
</gene>
<evidence type="ECO:0000256" key="2">
    <source>
        <dbReference type="ARBA" id="ARBA00023125"/>
    </source>
</evidence>
<dbReference type="AlphaFoldDB" id="A0A934SUV4"/>
<dbReference type="InterPro" id="IPR028082">
    <property type="entry name" value="Peripla_BP_I"/>
</dbReference>
<dbReference type="InterPro" id="IPR046335">
    <property type="entry name" value="LacI/GalR-like_sensor"/>
</dbReference>
<dbReference type="RefSeq" id="WP_200556665.1">
    <property type="nucleotide sequence ID" value="NZ_JAEPES010000004.1"/>
</dbReference>
<dbReference type="CDD" id="cd06267">
    <property type="entry name" value="PBP1_LacI_sugar_binding-like"/>
    <property type="match status" value="1"/>
</dbReference>
<dbReference type="Proteomes" id="UP000636458">
    <property type="component" value="Unassembled WGS sequence"/>
</dbReference>
<dbReference type="SUPFAM" id="SSF53822">
    <property type="entry name" value="Periplasmic binding protein-like I"/>
    <property type="match status" value="1"/>
</dbReference>
<evidence type="ECO:0000256" key="1">
    <source>
        <dbReference type="ARBA" id="ARBA00023015"/>
    </source>
</evidence>
<keyword evidence="6" id="KW-1185">Reference proteome</keyword>
<dbReference type="GO" id="GO:0000976">
    <property type="term" value="F:transcription cis-regulatory region binding"/>
    <property type="evidence" value="ECO:0007669"/>
    <property type="project" value="TreeGrafter"/>
</dbReference>
<keyword evidence="3" id="KW-0804">Transcription</keyword>
<evidence type="ECO:0000256" key="3">
    <source>
        <dbReference type="ARBA" id="ARBA00023163"/>
    </source>
</evidence>
<name>A0A934SUV4_9MICO</name>
<dbReference type="Gene3D" id="3.40.50.2300">
    <property type="match status" value="2"/>
</dbReference>
<sequence length="285" mass="29624">MTAPRAIVLGLVLQRVRQPVSIDPFYSAILTAMEGTLAPSGGRVLTVIVNSLEEELALYQRWVEHGGVDGVVVVDLVSGDPRPAVLGALRLPTVVLGEWDVPPGVDDIRVDNYGAMFVAVRYLVGLGHRVIGRVGGPADLQHTAARTRAFRDAIDEAGATGLVVDADYSVAAGESATAALLASLPDATAIIYDNDLMAVGGERAASAAGIAVPDELSLLAWDDSTPARLADPPLSVLAHDSLSLGVAIASTLVRRIAGERADAPQLPVTRVLERGTTAPSPVPAR</sequence>
<keyword evidence="1" id="KW-0805">Transcription regulation</keyword>
<accession>A0A934SUV4</accession>
<evidence type="ECO:0000313" key="6">
    <source>
        <dbReference type="Proteomes" id="UP000636458"/>
    </source>
</evidence>
<feature type="domain" description="Transcriptional regulator LacI/GalR-like sensor" evidence="4">
    <location>
        <begin position="120"/>
        <end position="277"/>
    </location>
</feature>
<comment type="caution">
    <text evidence="5">The sequence shown here is derived from an EMBL/GenBank/DDBJ whole genome shotgun (WGS) entry which is preliminary data.</text>
</comment>
<reference evidence="5" key="1">
    <citation type="submission" date="2021-01" db="EMBL/GenBank/DDBJ databases">
        <title>Lacisediminihabitans sp. nov. strain G11-30, isolated from Antarctic Soil.</title>
        <authorList>
            <person name="Li J."/>
        </authorList>
    </citation>
    <scope>NUCLEOTIDE SEQUENCE</scope>
    <source>
        <strain evidence="5">G11-30</strain>
    </source>
</reference>
<organism evidence="5 6">
    <name type="scientific">Lacisediminihabitans changchengi</name>
    <dbReference type="NCBI Taxonomy" id="2787634"/>
    <lineage>
        <taxon>Bacteria</taxon>
        <taxon>Bacillati</taxon>
        <taxon>Actinomycetota</taxon>
        <taxon>Actinomycetes</taxon>
        <taxon>Micrococcales</taxon>
        <taxon>Microbacteriaceae</taxon>
        <taxon>Lacisediminihabitans</taxon>
    </lineage>
</organism>